<accession>A0A2P2QPR7</accession>
<dbReference type="AlphaFoldDB" id="A0A2P2QPR7"/>
<protein>
    <submittedName>
        <fullName evidence="1">Uncharacterized protein</fullName>
    </submittedName>
</protein>
<dbReference type="EMBL" id="GGEC01088535">
    <property type="protein sequence ID" value="MBX69019.1"/>
    <property type="molecule type" value="Transcribed_RNA"/>
</dbReference>
<organism evidence="1">
    <name type="scientific">Rhizophora mucronata</name>
    <name type="common">Asiatic mangrove</name>
    <dbReference type="NCBI Taxonomy" id="61149"/>
    <lineage>
        <taxon>Eukaryota</taxon>
        <taxon>Viridiplantae</taxon>
        <taxon>Streptophyta</taxon>
        <taxon>Embryophyta</taxon>
        <taxon>Tracheophyta</taxon>
        <taxon>Spermatophyta</taxon>
        <taxon>Magnoliopsida</taxon>
        <taxon>eudicotyledons</taxon>
        <taxon>Gunneridae</taxon>
        <taxon>Pentapetalae</taxon>
        <taxon>rosids</taxon>
        <taxon>fabids</taxon>
        <taxon>Malpighiales</taxon>
        <taxon>Rhizophoraceae</taxon>
        <taxon>Rhizophora</taxon>
    </lineage>
</organism>
<reference evidence="1" key="1">
    <citation type="submission" date="2018-02" db="EMBL/GenBank/DDBJ databases">
        <title>Rhizophora mucronata_Transcriptome.</title>
        <authorList>
            <person name="Meera S.P."/>
            <person name="Sreeshan A."/>
            <person name="Augustine A."/>
        </authorList>
    </citation>
    <scope>NUCLEOTIDE SEQUENCE</scope>
    <source>
        <tissue evidence="1">Leaf</tissue>
    </source>
</reference>
<name>A0A2P2QPR7_RHIMU</name>
<proteinExistence type="predicted"/>
<evidence type="ECO:0000313" key="1">
    <source>
        <dbReference type="EMBL" id="MBX69019.1"/>
    </source>
</evidence>
<sequence length="43" mass="5374">MLKFLLQFMVTHVKYFMLQQEYLWTPTNVSFFVHVLQPLFFIF</sequence>